<dbReference type="InterPro" id="IPR001193">
    <property type="entry name" value="MBTPS2"/>
</dbReference>
<accession>A0A6J5UNQ3</accession>
<sequence length="510" mass="56741">MEGRRVRRFSMGRARGQHPQTQTHHSLLPIHSHSNPSSPPGLSTTISCCYCDFKFWAFNQPLFHFGRGHSQILRAWFSIGVGFGLTLLFSISLILIWELGRALNLFHGSFFINLFSRFFSSFSTSIADVACIFIATMVSVSVHELGHALAAASFDSESLQPLSCLLPFGFIVLEFGTMQCAVQFVGWHYFSCPSSCFHSTYMVLGVPSTSPLSSYLSPGDVIVSVDGVPIHNVQEWMEMTALINELALRGRNHSLDVPGFGINRIKGYCVPNSMMEESKQIVIGDNQSSCPDDLTAFTPLPCDDTSILDHNHPSRIEKTHCLNAKNVVKLNKCGEGWAAITNGSNCICSQEESCLSPVQIPGLIWVEITYSRPYSLECLRVRRKSFVGPRISDSMESNCGGTFVFVGDVVSMARSVKLTAYQPRWAFPLGTYLPNVLERILICTFQVSLTLALLNSLPVYFLDGESILEATLSHFALLCPRKRRKVLQVCLLWGTLISILAFFRIMLYTL</sequence>
<evidence type="ECO:0000313" key="4">
    <source>
        <dbReference type="Proteomes" id="UP000507222"/>
    </source>
</evidence>
<feature type="compositionally biased region" description="Basic residues" evidence="1">
    <location>
        <begin position="1"/>
        <end position="10"/>
    </location>
</feature>
<proteinExistence type="predicted"/>
<dbReference type="EMBL" id="CAEKDK010000004">
    <property type="protein sequence ID" value="CAB4276884.1"/>
    <property type="molecule type" value="Genomic_DNA"/>
</dbReference>
<dbReference type="GO" id="GO:0005737">
    <property type="term" value="C:cytoplasm"/>
    <property type="evidence" value="ECO:0007669"/>
    <property type="project" value="TreeGrafter"/>
</dbReference>
<evidence type="ECO:0000313" key="3">
    <source>
        <dbReference type="EMBL" id="CAB4276884.1"/>
    </source>
</evidence>
<evidence type="ECO:0000256" key="1">
    <source>
        <dbReference type="SAM" id="MobiDB-lite"/>
    </source>
</evidence>
<feature type="region of interest" description="Disordered" evidence="1">
    <location>
        <begin position="1"/>
        <end position="27"/>
    </location>
</feature>
<feature type="transmembrane region" description="Helical" evidence="2">
    <location>
        <begin position="75"/>
        <end position="97"/>
    </location>
</feature>
<evidence type="ECO:0008006" key="5">
    <source>
        <dbReference type="Google" id="ProtNLM"/>
    </source>
</evidence>
<dbReference type="GO" id="GO:0004222">
    <property type="term" value="F:metalloendopeptidase activity"/>
    <property type="evidence" value="ECO:0007669"/>
    <property type="project" value="InterPro"/>
</dbReference>
<feature type="transmembrane region" description="Helical" evidence="2">
    <location>
        <begin position="486"/>
        <end position="507"/>
    </location>
</feature>
<keyword evidence="2" id="KW-0472">Membrane</keyword>
<evidence type="ECO:0000256" key="2">
    <source>
        <dbReference type="SAM" id="Phobius"/>
    </source>
</evidence>
<dbReference type="GO" id="GO:0016020">
    <property type="term" value="C:membrane"/>
    <property type="evidence" value="ECO:0007669"/>
    <property type="project" value="InterPro"/>
</dbReference>
<keyword evidence="2" id="KW-1133">Transmembrane helix</keyword>
<dbReference type="AlphaFoldDB" id="A0A6J5UNQ3"/>
<dbReference type="GO" id="GO:0031293">
    <property type="term" value="P:membrane protein intracellular domain proteolysis"/>
    <property type="evidence" value="ECO:0007669"/>
    <property type="project" value="TreeGrafter"/>
</dbReference>
<gene>
    <name evidence="3" type="ORF">CURHAP_LOCUS26209</name>
</gene>
<organism evidence="3 4">
    <name type="scientific">Prunus armeniaca</name>
    <name type="common">Apricot</name>
    <name type="synonym">Armeniaca vulgaris</name>
    <dbReference type="NCBI Taxonomy" id="36596"/>
    <lineage>
        <taxon>Eukaryota</taxon>
        <taxon>Viridiplantae</taxon>
        <taxon>Streptophyta</taxon>
        <taxon>Embryophyta</taxon>
        <taxon>Tracheophyta</taxon>
        <taxon>Spermatophyta</taxon>
        <taxon>Magnoliopsida</taxon>
        <taxon>eudicotyledons</taxon>
        <taxon>Gunneridae</taxon>
        <taxon>Pentapetalae</taxon>
        <taxon>rosids</taxon>
        <taxon>fabids</taxon>
        <taxon>Rosales</taxon>
        <taxon>Rosaceae</taxon>
        <taxon>Amygdaloideae</taxon>
        <taxon>Amygdaleae</taxon>
        <taxon>Prunus</taxon>
    </lineage>
</organism>
<name>A0A6J5UNQ3_PRUAR</name>
<keyword evidence="2" id="KW-0812">Transmembrane</keyword>
<dbReference type="InterPro" id="IPR036034">
    <property type="entry name" value="PDZ_sf"/>
</dbReference>
<dbReference type="PANTHER" id="PTHR13325:SF3">
    <property type="entry name" value="MEMBRANE-BOUND TRANSCRIPTION FACTOR SITE-2 PROTEASE"/>
    <property type="match status" value="1"/>
</dbReference>
<reference evidence="3 4" key="1">
    <citation type="submission" date="2020-05" db="EMBL/GenBank/DDBJ databases">
        <authorList>
            <person name="Campoy J."/>
            <person name="Schneeberger K."/>
            <person name="Spophaly S."/>
        </authorList>
    </citation>
    <scope>NUCLEOTIDE SEQUENCE [LARGE SCALE GENOMIC DNA]</scope>
    <source>
        <strain evidence="3">PruArmRojPasFocal</strain>
    </source>
</reference>
<feature type="transmembrane region" description="Helical" evidence="2">
    <location>
        <begin position="117"/>
        <end position="140"/>
    </location>
</feature>
<dbReference type="Proteomes" id="UP000507222">
    <property type="component" value="Unassembled WGS sequence"/>
</dbReference>
<dbReference type="SUPFAM" id="SSF50156">
    <property type="entry name" value="PDZ domain-like"/>
    <property type="match status" value="1"/>
</dbReference>
<dbReference type="PANTHER" id="PTHR13325">
    <property type="entry name" value="PROTEASE M50 MEMBRANE-BOUND TRANSCRIPTION FACTOR SITE 2 PROTEASE"/>
    <property type="match status" value="1"/>
</dbReference>
<dbReference type="GO" id="GO:1905897">
    <property type="term" value="P:regulation of response to endoplasmic reticulum stress"/>
    <property type="evidence" value="ECO:0007669"/>
    <property type="project" value="TreeGrafter"/>
</dbReference>
<protein>
    <recommendedName>
        <fullName evidence="5">Endopeptidase S2P</fullName>
    </recommendedName>
</protein>